<keyword evidence="7" id="KW-0132">Cell division</keyword>
<keyword evidence="5" id="KW-0158">Chromosome</keyword>
<evidence type="ECO:0000256" key="2">
    <source>
        <dbReference type="ARBA" id="ARBA00004496"/>
    </source>
</evidence>
<name>A0AAV7JZP1_9METZ</name>
<evidence type="ECO:0000256" key="3">
    <source>
        <dbReference type="ARBA" id="ARBA00009471"/>
    </source>
</evidence>
<dbReference type="PANTHER" id="PTHR13108">
    <property type="entry name" value="CONDENSIN COMPLEX SUBUNIT 2"/>
    <property type="match status" value="1"/>
</dbReference>
<dbReference type="GO" id="GO:0007076">
    <property type="term" value="P:mitotic chromosome condensation"/>
    <property type="evidence" value="ECO:0007669"/>
    <property type="project" value="InterPro"/>
</dbReference>
<evidence type="ECO:0000256" key="11">
    <source>
        <dbReference type="SAM" id="MobiDB-lite"/>
    </source>
</evidence>
<protein>
    <recommendedName>
        <fullName evidence="4">Condensin complex subunit 2</fullName>
    </recommendedName>
</protein>
<dbReference type="Pfam" id="PF05786">
    <property type="entry name" value="Cnd2"/>
    <property type="match status" value="2"/>
</dbReference>
<evidence type="ECO:0000313" key="13">
    <source>
        <dbReference type="Proteomes" id="UP001165289"/>
    </source>
</evidence>
<keyword evidence="9" id="KW-0226">DNA condensation</keyword>
<evidence type="ECO:0000256" key="9">
    <source>
        <dbReference type="ARBA" id="ARBA00023067"/>
    </source>
</evidence>
<evidence type="ECO:0000256" key="5">
    <source>
        <dbReference type="ARBA" id="ARBA00022454"/>
    </source>
</evidence>
<dbReference type="Proteomes" id="UP001165289">
    <property type="component" value="Unassembled WGS sequence"/>
</dbReference>
<evidence type="ECO:0000256" key="1">
    <source>
        <dbReference type="ARBA" id="ARBA00004286"/>
    </source>
</evidence>
<evidence type="ECO:0000256" key="6">
    <source>
        <dbReference type="ARBA" id="ARBA00022490"/>
    </source>
</evidence>
<feature type="region of interest" description="Disordered" evidence="11">
    <location>
        <begin position="324"/>
        <end position="379"/>
    </location>
</feature>
<dbReference type="GO" id="GO:0003682">
    <property type="term" value="F:chromatin binding"/>
    <property type="evidence" value="ECO:0007669"/>
    <property type="project" value="TreeGrafter"/>
</dbReference>
<keyword evidence="13" id="KW-1185">Reference proteome</keyword>
<dbReference type="EMBL" id="JAKMXF010000266">
    <property type="protein sequence ID" value="KAI6653486.1"/>
    <property type="molecule type" value="Genomic_DNA"/>
</dbReference>
<feature type="region of interest" description="Disordered" evidence="11">
    <location>
        <begin position="175"/>
        <end position="209"/>
    </location>
</feature>
<accession>A0AAV7JZP1</accession>
<dbReference type="GO" id="GO:0005737">
    <property type="term" value="C:cytoplasm"/>
    <property type="evidence" value="ECO:0007669"/>
    <property type="project" value="UniProtKB-SubCell"/>
</dbReference>
<comment type="caution">
    <text evidence="12">The sequence shown here is derived from an EMBL/GenBank/DDBJ whole genome shotgun (WGS) entry which is preliminary data.</text>
</comment>
<evidence type="ECO:0000256" key="8">
    <source>
        <dbReference type="ARBA" id="ARBA00022776"/>
    </source>
</evidence>
<dbReference type="GO" id="GO:0000796">
    <property type="term" value="C:condensin complex"/>
    <property type="evidence" value="ECO:0007669"/>
    <property type="project" value="InterPro"/>
</dbReference>
<comment type="similarity">
    <text evidence="3">Belongs to the CND2 (condensin subunit 2) family.</text>
</comment>
<dbReference type="InterPro" id="IPR022816">
    <property type="entry name" value="Condensin_barren_su2"/>
</dbReference>
<dbReference type="PANTHER" id="PTHR13108:SF9">
    <property type="entry name" value="CONDENSIN COMPLEX SUBUNIT 2"/>
    <property type="match status" value="1"/>
</dbReference>
<sequence>MATELAESLSVISLDSSGPSRPRIQHNNYNNTYLDETRGDVSRLRNDSYNLKKNKSLLNISIGEAVIGSPSPNESRRARRVVASNSTLDMTHIKDHYMECIRLSTENKINCKNAFLLKLNSLTSTEAWTNEGETDFKMAGMAVDASAKIYAGRVDAMHNDTYSVLGTLGTRQTNEGTEVAGGIEVNDGGDEQSNSEKKGKAKKAKSKSVLEKPENLNYRNLELQPKRDPIWEKLAAASDIGTSSSLLSFHFPISERYFQLQIDSSQPYNFTYESPWHDCKHQEGSECVKKLFQMWDSIDHSPAPTTWPTLEGYEFNEKGKFVKVSSERREESNSDTQTQSPTHSLSPQLFIPEVEDSFQSPDNSESEPDVPVPCPPPSPLTLITRTLEMIDINEYSYLNADTLKELKKKEEKFNRANSKSSAVQHKPAKIKEPKKSQLIDFSSELSANDLEYQKSCKSNQNTDKSVVAKAEQKNFYRNEEQSLPFDSRKLSSLFLIPSAYVKIKKQSAQTGSEEITGDASYYNYDGDADVSAYIPFENQEGDKMDPEISLSDKNISMVAPPLRPEKIVLNFDRRLKQIDMKALKDHMWNFINTQENPGDDTGAMVFSLICDTMLNTNANEHVTKAVLFSTLLHLANEHSLILEQPDFSSDIKICKTQNE</sequence>
<reference evidence="12 13" key="1">
    <citation type="journal article" date="2023" name="BMC Biol.">
        <title>The compact genome of the sponge Oopsacas minuta (Hexactinellida) is lacking key metazoan core genes.</title>
        <authorList>
            <person name="Santini S."/>
            <person name="Schenkelaars Q."/>
            <person name="Jourda C."/>
            <person name="Duchesne M."/>
            <person name="Belahbib H."/>
            <person name="Rocher C."/>
            <person name="Selva M."/>
            <person name="Riesgo A."/>
            <person name="Vervoort M."/>
            <person name="Leys S.P."/>
            <person name="Kodjabachian L."/>
            <person name="Le Bivic A."/>
            <person name="Borchiellini C."/>
            <person name="Claverie J.M."/>
            <person name="Renard E."/>
        </authorList>
    </citation>
    <scope>NUCLEOTIDE SEQUENCE [LARGE SCALE GENOMIC DNA]</scope>
    <source>
        <strain evidence="12">SPO-2</strain>
    </source>
</reference>
<organism evidence="12 13">
    <name type="scientific">Oopsacas minuta</name>
    <dbReference type="NCBI Taxonomy" id="111878"/>
    <lineage>
        <taxon>Eukaryota</taxon>
        <taxon>Metazoa</taxon>
        <taxon>Porifera</taxon>
        <taxon>Hexactinellida</taxon>
        <taxon>Hexasterophora</taxon>
        <taxon>Lyssacinosida</taxon>
        <taxon>Leucopsacidae</taxon>
        <taxon>Oopsacas</taxon>
    </lineage>
</organism>
<keyword evidence="8" id="KW-0498">Mitosis</keyword>
<dbReference type="AlphaFoldDB" id="A0AAV7JZP1"/>
<evidence type="ECO:0000256" key="7">
    <source>
        <dbReference type="ARBA" id="ARBA00022618"/>
    </source>
</evidence>
<gene>
    <name evidence="12" type="ORF">LOD99_3382</name>
</gene>
<comment type="subcellular location">
    <subcellularLocation>
        <location evidence="1">Chromosome</location>
    </subcellularLocation>
    <subcellularLocation>
        <location evidence="2">Cytoplasm</location>
    </subcellularLocation>
</comment>
<dbReference type="GO" id="GO:0051301">
    <property type="term" value="P:cell division"/>
    <property type="evidence" value="ECO:0007669"/>
    <property type="project" value="UniProtKB-KW"/>
</dbReference>
<proteinExistence type="inferred from homology"/>
<evidence type="ECO:0000256" key="10">
    <source>
        <dbReference type="ARBA" id="ARBA00023306"/>
    </source>
</evidence>
<evidence type="ECO:0000313" key="12">
    <source>
        <dbReference type="EMBL" id="KAI6653486.1"/>
    </source>
</evidence>
<keyword evidence="6" id="KW-0963">Cytoplasm</keyword>
<feature type="compositionally biased region" description="Polar residues" evidence="11">
    <location>
        <begin position="334"/>
        <end position="347"/>
    </location>
</feature>
<feature type="compositionally biased region" description="Pro residues" evidence="11">
    <location>
        <begin position="370"/>
        <end position="379"/>
    </location>
</feature>
<evidence type="ECO:0000256" key="4">
    <source>
        <dbReference type="ARBA" id="ARBA00016065"/>
    </source>
</evidence>
<feature type="region of interest" description="Disordered" evidence="11">
    <location>
        <begin position="414"/>
        <end position="433"/>
    </location>
</feature>
<keyword evidence="10" id="KW-0131">Cell cycle</keyword>